<accession>A0A7W7VJ94</accession>
<dbReference type="AlphaFoldDB" id="A0A7W7VJ94"/>
<organism evidence="1 2">
    <name type="scientific">Actinophytocola algeriensis</name>
    <dbReference type="NCBI Taxonomy" id="1768010"/>
    <lineage>
        <taxon>Bacteria</taxon>
        <taxon>Bacillati</taxon>
        <taxon>Actinomycetota</taxon>
        <taxon>Actinomycetes</taxon>
        <taxon>Pseudonocardiales</taxon>
        <taxon>Pseudonocardiaceae</taxon>
    </lineage>
</organism>
<reference evidence="1 2" key="1">
    <citation type="submission" date="2020-08" db="EMBL/GenBank/DDBJ databases">
        <title>Genomic Encyclopedia of Type Strains, Phase III (KMG-III): the genomes of soil and plant-associated and newly described type strains.</title>
        <authorList>
            <person name="Whitman W."/>
        </authorList>
    </citation>
    <scope>NUCLEOTIDE SEQUENCE [LARGE SCALE GENOMIC DNA]</scope>
    <source>
        <strain evidence="1 2">CECT 8960</strain>
    </source>
</reference>
<evidence type="ECO:0000313" key="1">
    <source>
        <dbReference type="EMBL" id="MBB4912283.1"/>
    </source>
</evidence>
<dbReference type="EMBL" id="JACHJQ010000012">
    <property type="protein sequence ID" value="MBB4912283.1"/>
    <property type="molecule type" value="Genomic_DNA"/>
</dbReference>
<dbReference type="RefSeq" id="WP_184816283.1">
    <property type="nucleotide sequence ID" value="NZ_JACHJQ010000012.1"/>
</dbReference>
<gene>
    <name evidence="1" type="ORF">FHR82_008554</name>
</gene>
<name>A0A7W7VJ94_9PSEU</name>
<evidence type="ECO:0000313" key="2">
    <source>
        <dbReference type="Proteomes" id="UP000520767"/>
    </source>
</evidence>
<protein>
    <submittedName>
        <fullName evidence="1">Uncharacterized protein</fullName>
    </submittedName>
</protein>
<sequence length="204" mass="20475">MGGTAAAAAATGSAADPAFTLLDGLSELQATELALTRLASEGIEIQAVEPAVPITGADARVVGVRMTPEYANGTIALTGQPGSGSGRLLGGAVLTSPTARMEITGIRGSLPDNRIFAFLKVNDQWVGELPMYTGDPAAVRLSVLPGTPGKPTVIKGSGIPLTPTQEGLDAFAGAFGTALFALTDVVFTSSGEGNAWPLPSSPIG</sequence>
<keyword evidence="2" id="KW-1185">Reference proteome</keyword>
<comment type="caution">
    <text evidence="1">The sequence shown here is derived from an EMBL/GenBank/DDBJ whole genome shotgun (WGS) entry which is preliminary data.</text>
</comment>
<proteinExistence type="predicted"/>
<dbReference type="Proteomes" id="UP000520767">
    <property type="component" value="Unassembled WGS sequence"/>
</dbReference>